<name>A0AC34FXG0_9BILA</name>
<evidence type="ECO:0000313" key="2">
    <source>
        <dbReference type="WBParaSite" id="ES5_v2.g21823.t1"/>
    </source>
</evidence>
<proteinExistence type="predicted"/>
<protein>
    <submittedName>
        <fullName evidence="2">Uncharacterized protein</fullName>
    </submittedName>
</protein>
<dbReference type="WBParaSite" id="ES5_v2.g21823.t1">
    <property type="protein sequence ID" value="ES5_v2.g21823.t1"/>
    <property type="gene ID" value="ES5_v2.g21823"/>
</dbReference>
<sequence length="162" mass="18626">MADTILQSKRDKFLSTYRNQTFSIPTSIVHYIAKNPSNQDTYDEMIQCCKYFFIKNPIIPLTKLSMRDGWLRILCNSHNTTKLWVVGVFSARPFTIASYQNLFSKVISSNDKEVEIEKLVHVCSNASMFEYAFSSNPSNFSSNSIEELLQIPQFLNLDVFGL</sequence>
<accession>A0AC34FXG0</accession>
<organism evidence="1 2">
    <name type="scientific">Panagrolaimus sp. ES5</name>
    <dbReference type="NCBI Taxonomy" id="591445"/>
    <lineage>
        <taxon>Eukaryota</taxon>
        <taxon>Metazoa</taxon>
        <taxon>Ecdysozoa</taxon>
        <taxon>Nematoda</taxon>
        <taxon>Chromadorea</taxon>
        <taxon>Rhabditida</taxon>
        <taxon>Tylenchina</taxon>
        <taxon>Panagrolaimomorpha</taxon>
        <taxon>Panagrolaimoidea</taxon>
        <taxon>Panagrolaimidae</taxon>
        <taxon>Panagrolaimus</taxon>
    </lineage>
</organism>
<dbReference type="Proteomes" id="UP000887579">
    <property type="component" value="Unplaced"/>
</dbReference>
<evidence type="ECO:0000313" key="1">
    <source>
        <dbReference type="Proteomes" id="UP000887579"/>
    </source>
</evidence>
<reference evidence="2" key="1">
    <citation type="submission" date="2022-11" db="UniProtKB">
        <authorList>
            <consortium name="WormBaseParasite"/>
        </authorList>
    </citation>
    <scope>IDENTIFICATION</scope>
</reference>